<accession>A0A7S4E7V0</accession>
<feature type="chain" id="PRO_5036212399" evidence="1">
    <location>
        <begin position="20"/>
        <end position="342"/>
    </location>
</feature>
<dbReference type="EMBL" id="CAKKNE010000001">
    <property type="protein sequence ID" value="CAH0363939.1"/>
    <property type="molecule type" value="Genomic_DNA"/>
</dbReference>
<protein>
    <submittedName>
        <fullName evidence="2">Uncharacterized protein</fullName>
    </submittedName>
</protein>
<organism evidence="2">
    <name type="scientific">Pelagomonas calceolata</name>
    <dbReference type="NCBI Taxonomy" id="35677"/>
    <lineage>
        <taxon>Eukaryota</taxon>
        <taxon>Sar</taxon>
        <taxon>Stramenopiles</taxon>
        <taxon>Ochrophyta</taxon>
        <taxon>Pelagophyceae</taxon>
        <taxon>Pelagomonadales</taxon>
        <taxon>Pelagomonadaceae</taxon>
        <taxon>Pelagomonas</taxon>
    </lineage>
</organism>
<gene>
    <name evidence="2" type="ORF">PCAL00307_LOCUS10554</name>
    <name evidence="3" type="ORF">PECAL_1P02820</name>
</gene>
<keyword evidence="4" id="KW-1185">Reference proteome</keyword>
<evidence type="ECO:0000313" key="3">
    <source>
        <dbReference type="EMBL" id="CAH0363939.1"/>
    </source>
</evidence>
<keyword evidence="1" id="KW-0732">Signal</keyword>
<evidence type="ECO:0000313" key="4">
    <source>
        <dbReference type="Proteomes" id="UP000789595"/>
    </source>
</evidence>
<feature type="signal peptide" evidence="1">
    <location>
        <begin position="1"/>
        <end position="19"/>
    </location>
</feature>
<evidence type="ECO:0000256" key="1">
    <source>
        <dbReference type="SAM" id="SignalP"/>
    </source>
</evidence>
<dbReference type="Proteomes" id="UP000789595">
    <property type="component" value="Unassembled WGS sequence"/>
</dbReference>
<dbReference type="EMBL" id="HBIW01012294">
    <property type="protein sequence ID" value="CAE0695118.1"/>
    <property type="molecule type" value="Transcribed_RNA"/>
</dbReference>
<proteinExistence type="predicted"/>
<dbReference type="AlphaFoldDB" id="A0A7S4E7V0"/>
<sequence length="342" mass="37232">MGQHWLLVCAAALATDVAPEIEELARRRLRKMGVVFLEDDDAVNIQCIEEIHKYSLCLQTSACPVPLAKAPDRATTPRCEGAPTDAAITQLVEERVRATGDDEATARAYLTSYDLCAKWGDEETKQPDRSRRTRENCPAGCDYVTNCQYAPEIWDPVYNWTNKDGVLRLVNRTTEPNLLDDDNTEAMCDRVYSTTKPWSCAWGDASDGLGAAPMRWTDNNGAPGAAGDDDSPMGVSFNLKHKINACGCQFWDALSCQIAHRCNGTLAEGQKVWLADGSNWPWRDVEPGTQLLGGARARRWPAEADMRPTPCLDMCASSSAAATAASALALVAAAAGVVVMTW</sequence>
<reference evidence="3" key="2">
    <citation type="submission" date="2021-11" db="EMBL/GenBank/DDBJ databases">
        <authorList>
            <consortium name="Genoscope - CEA"/>
            <person name="William W."/>
        </authorList>
    </citation>
    <scope>NUCLEOTIDE SEQUENCE</scope>
</reference>
<evidence type="ECO:0000313" key="2">
    <source>
        <dbReference type="EMBL" id="CAE0695118.1"/>
    </source>
</evidence>
<reference evidence="2" key="1">
    <citation type="submission" date="2021-01" db="EMBL/GenBank/DDBJ databases">
        <authorList>
            <person name="Corre E."/>
            <person name="Pelletier E."/>
            <person name="Niang G."/>
            <person name="Scheremetjew M."/>
            <person name="Finn R."/>
            <person name="Kale V."/>
            <person name="Holt S."/>
            <person name="Cochrane G."/>
            <person name="Meng A."/>
            <person name="Brown T."/>
            <person name="Cohen L."/>
        </authorList>
    </citation>
    <scope>NUCLEOTIDE SEQUENCE</scope>
    <source>
        <strain evidence="2">CCMP1756</strain>
    </source>
</reference>
<name>A0A7S4E7V0_9STRA</name>